<gene>
    <name evidence="1" type="ORF">TDIB3V08_LOCUS4214</name>
</gene>
<evidence type="ECO:0000313" key="1">
    <source>
        <dbReference type="EMBL" id="CAD7197921.1"/>
    </source>
</evidence>
<proteinExistence type="predicted"/>
<dbReference type="EMBL" id="OA565907">
    <property type="protein sequence ID" value="CAD7197921.1"/>
    <property type="molecule type" value="Genomic_DNA"/>
</dbReference>
<protein>
    <submittedName>
        <fullName evidence="1">Uncharacterized protein</fullName>
    </submittedName>
</protein>
<accession>A0A7R8Z6D3</accession>
<sequence>MGKTRGHFLFLELSRITKEVHVWSPHFVSTREHCRFEVMIQMANLTSGSFKVVVETVNRTSWVIGEREGKERSG</sequence>
<reference evidence="1" key="1">
    <citation type="submission" date="2020-11" db="EMBL/GenBank/DDBJ databases">
        <authorList>
            <person name="Tran Van P."/>
        </authorList>
    </citation>
    <scope>NUCLEOTIDE SEQUENCE</scope>
</reference>
<name>A0A7R8Z6D3_TIMDO</name>
<organism evidence="1">
    <name type="scientific">Timema douglasi</name>
    <name type="common">Walking stick</name>
    <dbReference type="NCBI Taxonomy" id="61478"/>
    <lineage>
        <taxon>Eukaryota</taxon>
        <taxon>Metazoa</taxon>
        <taxon>Ecdysozoa</taxon>
        <taxon>Arthropoda</taxon>
        <taxon>Hexapoda</taxon>
        <taxon>Insecta</taxon>
        <taxon>Pterygota</taxon>
        <taxon>Neoptera</taxon>
        <taxon>Polyneoptera</taxon>
        <taxon>Phasmatodea</taxon>
        <taxon>Timematodea</taxon>
        <taxon>Timematoidea</taxon>
        <taxon>Timematidae</taxon>
        <taxon>Timema</taxon>
    </lineage>
</organism>
<dbReference type="AlphaFoldDB" id="A0A7R8Z6D3"/>